<evidence type="ECO:0000313" key="4">
    <source>
        <dbReference type="EMBL" id="KRK38343.1"/>
    </source>
</evidence>
<dbReference type="InterPro" id="IPR015424">
    <property type="entry name" value="PyrdxlP-dep_Trfase"/>
</dbReference>
<organism evidence="4 5">
    <name type="scientific">Amylolactobacillus amylotrophicus DSM 20534</name>
    <dbReference type="NCBI Taxonomy" id="1423722"/>
    <lineage>
        <taxon>Bacteria</taxon>
        <taxon>Bacillati</taxon>
        <taxon>Bacillota</taxon>
        <taxon>Bacilli</taxon>
        <taxon>Lactobacillales</taxon>
        <taxon>Lactobacillaceae</taxon>
        <taxon>Amylolactobacillus</taxon>
    </lineage>
</organism>
<name>A0A0R1H6B5_9LACO</name>
<comment type="similarity">
    <text evidence="3">Belongs to the trans-sulfuration enzymes family.</text>
</comment>
<evidence type="ECO:0000313" key="5">
    <source>
        <dbReference type="Proteomes" id="UP000050909"/>
    </source>
</evidence>
<evidence type="ECO:0000256" key="3">
    <source>
        <dbReference type="RuleBase" id="RU362118"/>
    </source>
</evidence>
<dbReference type="InterPro" id="IPR000277">
    <property type="entry name" value="Cys/Met-Metab_PyrdxlP-dep_enz"/>
</dbReference>
<keyword evidence="2 3" id="KW-0663">Pyridoxal phosphate</keyword>
<dbReference type="SUPFAM" id="SSF53383">
    <property type="entry name" value="PLP-dependent transferases"/>
    <property type="match status" value="1"/>
</dbReference>
<dbReference type="GO" id="GO:0019346">
    <property type="term" value="P:transsulfuration"/>
    <property type="evidence" value="ECO:0007669"/>
    <property type="project" value="InterPro"/>
</dbReference>
<evidence type="ECO:0000256" key="1">
    <source>
        <dbReference type="ARBA" id="ARBA00001933"/>
    </source>
</evidence>
<dbReference type="GO" id="GO:0016846">
    <property type="term" value="F:carbon-sulfur lyase activity"/>
    <property type="evidence" value="ECO:0007669"/>
    <property type="project" value="TreeGrafter"/>
</dbReference>
<accession>A0A0R1H6B5</accession>
<dbReference type="PATRIC" id="fig|1423722.3.peg.25"/>
<proteinExistence type="inferred from homology"/>
<dbReference type="Proteomes" id="UP000050909">
    <property type="component" value="Unassembled WGS sequence"/>
</dbReference>
<sequence length="157" mass="18069">MTENKTKSDLHYDSLVVQGVPTRENEYGAIMPPIFLSSTYRFQDLDHDGQYEYVRTQKPTREKAERLIARLEGARYGLEFSSGMAAIATVFEHFNPGDRVISSANIYGGTYRFFSDLFTKNQIDYSLVLDLNHLTDADFTENTRKVYIETPLTQRYG</sequence>
<dbReference type="Pfam" id="PF01053">
    <property type="entry name" value="Cys_Met_Meta_PP"/>
    <property type="match status" value="1"/>
</dbReference>
<dbReference type="AlphaFoldDB" id="A0A0R1H6B5"/>
<comment type="cofactor">
    <cofactor evidence="1 3">
        <name>pyridoxal 5'-phosphate</name>
        <dbReference type="ChEBI" id="CHEBI:597326"/>
    </cofactor>
</comment>
<dbReference type="Gene3D" id="3.40.640.10">
    <property type="entry name" value="Type I PLP-dependent aspartate aminotransferase-like (Major domain)"/>
    <property type="match status" value="1"/>
</dbReference>
<dbReference type="EMBL" id="AZCV01000001">
    <property type="protein sequence ID" value="KRK38343.1"/>
    <property type="molecule type" value="Genomic_DNA"/>
</dbReference>
<dbReference type="PANTHER" id="PTHR11808">
    <property type="entry name" value="TRANS-SULFURATION ENZYME FAMILY MEMBER"/>
    <property type="match status" value="1"/>
</dbReference>
<dbReference type="RefSeq" id="WP_054744849.1">
    <property type="nucleotide sequence ID" value="NZ_AZCV01000001.1"/>
</dbReference>
<evidence type="ECO:0000256" key="2">
    <source>
        <dbReference type="ARBA" id="ARBA00022898"/>
    </source>
</evidence>
<gene>
    <name evidence="4" type="ORF">FC62_GL000025</name>
</gene>
<comment type="caution">
    <text evidence="4">The sequence shown here is derived from an EMBL/GenBank/DDBJ whole genome shotgun (WGS) entry which is preliminary data.</text>
</comment>
<evidence type="ECO:0008006" key="6">
    <source>
        <dbReference type="Google" id="ProtNLM"/>
    </source>
</evidence>
<dbReference type="GO" id="GO:0030170">
    <property type="term" value="F:pyridoxal phosphate binding"/>
    <property type="evidence" value="ECO:0007669"/>
    <property type="project" value="InterPro"/>
</dbReference>
<reference evidence="4 5" key="1">
    <citation type="journal article" date="2015" name="Genome Announc.">
        <title>Expanding the biotechnology potential of lactobacilli through comparative genomics of 213 strains and associated genera.</title>
        <authorList>
            <person name="Sun Z."/>
            <person name="Harris H.M."/>
            <person name="McCann A."/>
            <person name="Guo C."/>
            <person name="Argimon S."/>
            <person name="Zhang W."/>
            <person name="Yang X."/>
            <person name="Jeffery I.B."/>
            <person name="Cooney J.C."/>
            <person name="Kagawa T.F."/>
            <person name="Liu W."/>
            <person name="Song Y."/>
            <person name="Salvetti E."/>
            <person name="Wrobel A."/>
            <person name="Rasinkangas P."/>
            <person name="Parkhill J."/>
            <person name="Rea M.C."/>
            <person name="O'Sullivan O."/>
            <person name="Ritari J."/>
            <person name="Douillard F.P."/>
            <person name="Paul Ross R."/>
            <person name="Yang R."/>
            <person name="Briner A.E."/>
            <person name="Felis G.E."/>
            <person name="de Vos W.M."/>
            <person name="Barrangou R."/>
            <person name="Klaenhammer T.R."/>
            <person name="Caufield P.W."/>
            <person name="Cui Y."/>
            <person name="Zhang H."/>
            <person name="O'Toole P.W."/>
        </authorList>
    </citation>
    <scope>NUCLEOTIDE SEQUENCE [LARGE SCALE GENOMIC DNA]</scope>
    <source>
        <strain evidence="4 5">DSM 20534</strain>
    </source>
</reference>
<keyword evidence="5" id="KW-1185">Reference proteome</keyword>
<dbReference type="InterPro" id="IPR015421">
    <property type="entry name" value="PyrdxlP-dep_Trfase_major"/>
</dbReference>
<dbReference type="GO" id="GO:0005737">
    <property type="term" value="C:cytoplasm"/>
    <property type="evidence" value="ECO:0007669"/>
    <property type="project" value="TreeGrafter"/>
</dbReference>
<protein>
    <recommendedName>
        <fullName evidence="6">Cystathionine gamma-synthase</fullName>
    </recommendedName>
</protein>